<evidence type="ECO:0008006" key="6">
    <source>
        <dbReference type="Google" id="ProtNLM"/>
    </source>
</evidence>
<dbReference type="EMBL" id="NPDY01000008">
    <property type="protein sequence ID" value="PJZ69588.1"/>
    <property type="molecule type" value="Genomic_DNA"/>
</dbReference>
<feature type="transmembrane region" description="Helical" evidence="1">
    <location>
        <begin position="99"/>
        <end position="118"/>
    </location>
</feature>
<evidence type="ECO:0000313" key="5">
    <source>
        <dbReference type="Proteomes" id="UP000231990"/>
    </source>
</evidence>
<keyword evidence="1" id="KW-0812">Transmembrane</keyword>
<evidence type="ECO:0000256" key="1">
    <source>
        <dbReference type="SAM" id="Phobius"/>
    </source>
</evidence>
<name>A0A2M9ZNH7_9LEPT</name>
<reference evidence="4 5" key="1">
    <citation type="submission" date="2017-07" db="EMBL/GenBank/DDBJ databases">
        <title>Leptospira spp. isolated from tropical soils.</title>
        <authorList>
            <person name="Thibeaux R."/>
            <person name="Iraola G."/>
            <person name="Ferres I."/>
            <person name="Bierque E."/>
            <person name="Girault D."/>
            <person name="Soupe-Gilbert M.-E."/>
            <person name="Picardeau M."/>
            <person name="Goarant C."/>
        </authorList>
    </citation>
    <scope>NUCLEOTIDE SEQUENCE [LARGE SCALE GENOMIC DNA]</scope>
    <source>
        <strain evidence="3 5">FH1-B-B1</strain>
        <strain evidence="2 4">FH1-B-C1</strain>
    </source>
</reference>
<evidence type="ECO:0000313" key="3">
    <source>
        <dbReference type="EMBL" id="PJZ73575.1"/>
    </source>
</evidence>
<keyword evidence="1" id="KW-0472">Membrane</keyword>
<keyword evidence="1" id="KW-1133">Transmembrane helix</keyword>
<evidence type="ECO:0000313" key="2">
    <source>
        <dbReference type="EMBL" id="PJZ69588.1"/>
    </source>
</evidence>
<dbReference type="Proteomes" id="UP000231962">
    <property type="component" value="Unassembled WGS sequence"/>
</dbReference>
<dbReference type="RefSeq" id="WP_100713871.1">
    <property type="nucleotide sequence ID" value="NZ_NPDY01000008.1"/>
</dbReference>
<gene>
    <name evidence="2" type="ORF">CH360_09880</name>
    <name evidence="3" type="ORF">CH373_08735</name>
</gene>
<dbReference type="AlphaFoldDB" id="A0A2M9ZNH7"/>
<protein>
    <recommendedName>
        <fullName evidence="6">ABC transporter permease</fullName>
    </recommendedName>
</protein>
<organism evidence="3 5">
    <name type="scientific">Leptospira perolatii</name>
    <dbReference type="NCBI Taxonomy" id="2023191"/>
    <lineage>
        <taxon>Bacteria</taxon>
        <taxon>Pseudomonadati</taxon>
        <taxon>Spirochaetota</taxon>
        <taxon>Spirochaetia</taxon>
        <taxon>Leptospirales</taxon>
        <taxon>Leptospiraceae</taxon>
        <taxon>Leptospira</taxon>
    </lineage>
</organism>
<dbReference type="OrthoDB" id="331526at2"/>
<keyword evidence="4" id="KW-1185">Reference proteome</keyword>
<evidence type="ECO:0000313" key="4">
    <source>
        <dbReference type="Proteomes" id="UP000231962"/>
    </source>
</evidence>
<sequence>MKFLKLKKPLTPFQLLFLIPLSLLLFSFLIGETVRLYRVHSENSYASELPEIDRLFNLLSVEDMFRKYGYGFREKMGDDELRSTGLERVSIWEETIPRFFLFLTIVLYPGYRLSIYIYDLLIKEAHRKV</sequence>
<comment type="caution">
    <text evidence="3">The sequence shown here is derived from an EMBL/GenBank/DDBJ whole genome shotgun (WGS) entry which is preliminary data.</text>
</comment>
<accession>A0A2M9ZNH7</accession>
<dbReference type="Proteomes" id="UP000231990">
    <property type="component" value="Unassembled WGS sequence"/>
</dbReference>
<dbReference type="EMBL" id="NPDZ01000004">
    <property type="protein sequence ID" value="PJZ73575.1"/>
    <property type="molecule type" value="Genomic_DNA"/>
</dbReference>
<proteinExistence type="predicted"/>